<evidence type="ECO:0000256" key="1">
    <source>
        <dbReference type="PIRSR" id="PIRSR001359-1"/>
    </source>
</evidence>
<dbReference type="InterPro" id="IPR013785">
    <property type="entry name" value="Aldolase_TIM"/>
</dbReference>
<dbReference type="Proteomes" id="UP000030700">
    <property type="component" value="Unassembled WGS sequence"/>
</dbReference>
<evidence type="ECO:0000313" key="3">
    <source>
        <dbReference type="EMBL" id="GAK50467.1"/>
    </source>
</evidence>
<dbReference type="PIRSF" id="PIRSF001359">
    <property type="entry name" value="F_bP_aldolase_II"/>
    <property type="match status" value="1"/>
</dbReference>
<dbReference type="HOGENOM" id="CLU_040088_0_1_0"/>
<keyword evidence="2" id="KW-0862">Zinc</keyword>
<dbReference type="GO" id="GO:0008270">
    <property type="term" value="F:zinc ion binding"/>
    <property type="evidence" value="ECO:0007669"/>
    <property type="project" value="InterPro"/>
</dbReference>
<dbReference type="InterPro" id="IPR000771">
    <property type="entry name" value="FBA_II"/>
</dbReference>
<accession>A0A0S6VYD9</accession>
<keyword evidence="4" id="KW-1185">Reference proteome</keyword>
<evidence type="ECO:0000313" key="4">
    <source>
        <dbReference type="Proteomes" id="UP000030700"/>
    </source>
</evidence>
<reference evidence="3" key="1">
    <citation type="journal article" date="2015" name="PeerJ">
        <title>First genomic representation of candidate bacterial phylum KSB3 points to enhanced environmental sensing as a trigger of wastewater bulking.</title>
        <authorList>
            <person name="Sekiguchi Y."/>
            <person name="Ohashi A."/>
            <person name="Parks D.H."/>
            <person name="Yamauchi T."/>
            <person name="Tyson G.W."/>
            <person name="Hugenholtz P."/>
        </authorList>
    </citation>
    <scope>NUCLEOTIDE SEQUENCE [LARGE SCALE GENOMIC DNA]</scope>
</reference>
<dbReference type="PROSITE" id="PS00602">
    <property type="entry name" value="ALDOLASE_CLASS_II_1"/>
    <property type="match status" value="1"/>
</dbReference>
<dbReference type="EMBL" id="DF820456">
    <property type="protein sequence ID" value="GAK50467.1"/>
    <property type="molecule type" value="Genomic_DNA"/>
</dbReference>
<feature type="active site" description="Proton donor" evidence="1">
    <location>
        <position position="81"/>
    </location>
</feature>
<dbReference type="Pfam" id="PF01116">
    <property type="entry name" value="F_bP_aldolase"/>
    <property type="match status" value="1"/>
</dbReference>
<proteinExistence type="predicted"/>
<keyword evidence="2" id="KW-0479">Metal-binding</keyword>
<name>A0A0S6VYD9_9BACT</name>
<evidence type="ECO:0000256" key="2">
    <source>
        <dbReference type="PIRSR" id="PIRSR001359-3"/>
    </source>
</evidence>
<feature type="binding site" evidence="2">
    <location>
        <position position="133"/>
    </location>
    <ligand>
        <name>Zn(2+)</name>
        <dbReference type="ChEBI" id="CHEBI:29105"/>
        <label>2</label>
    </ligand>
</feature>
<dbReference type="SUPFAM" id="SSF51569">
    <property type="entry name" value="Aldolase"/>
    <property type="match status" value="1"/>
</dbReference>
<dbReference type="GO" id="GO:0005975">
    <property type="term" value="P:carbohydrate metabolic process"/>
    <property type="evidence" value="ECO:0007669"/>
    <property type="project" value="InterPro"/>
</dbReference>
<dbReference type="NCBIfam" id="TIGR00167">
    <property type="entry name" value="cbbA"/>
    <property type="match status" value="1"/>
</dbReference>
<organism evidence="3">
    <name type="scientific">Candidatus Moduliflexus flocculans</name>
    <dbReference type="NCBI Taxonomy" id="1499966"/>
    <lineage>
        <taxon>Bacteria</taxon>
        <taxon>Candidatus Moduliflexota</taxon>
        <taxon>Candidatus Moduliflexia</taxon>
        <taxon>Candidatus Moduliflexales</taxon>
        <taxon>Candidatus Moduliflexaceae</taxon>
    </lineage>
</organism>
<protein>
    <submittedName>
        <fullName evidence="3">Ketose-bisphosphate aldolase</fullName>
    </submittedName>
</protein>
<dbReference type="Gene3D" id="3.20.20.70">
    <property type="entry name" value="Aldolase class I"/>
    <property type="match status" value="1"/>
</dbReference>
<dbReference type="PANTHER" id="PTHR30304">
    <property type="entry name" value="D-TAGATOSE-1,6-BISPHOSPHATE ALDOLASE"/>
    <property type="match status" value="1"/>
</dbReference>
<feature type="binding site" evidence="2">
    <location>
        <position position="209"/>
    </location>
    <ligand>
        <name>Zn(2+)</name>
        <dbReference type="ChEBI" id="CHEBI:29105"/>
        <label>1</label>
        <note>catalytic</note>
    </ligand>
</feature>
<dbReference type="STRING" id="1499966.U14_01698"/>
<dbReference type="PANTHER" id="PTHR30304:SF0">
    <property type="entry name" value="D-TAGATOSE-1,6-BISPHOSPHATE ALDOLASE SUBUNIT GATY-RELATED"/>
    <property type="match status" value="1"/>
</dbReference>
<gene>
    <name evidence="3" type="ORF">U14_01698</name>
</gene>
<feature type="binding site" evidence="2">
    <location>
        <position position="181"/>
    </location>
    <ligand>
        <name>Zn(2+)</name>
        <dbReference type="ChEBI" id="CHEBI:29105"/>
        <label>1</label>
        <note>catalytic</note>
    </ligand>
</feature>
<dbReference type="CDD" id="cd00947">
    <property type="entry name" value="TBP_aldolase_IIB"/>
    <property type="match status" value="1"/>
</dbReference>
<feature type="binding site" evidence="2">
    <location>
        <position position="82"/>
    </location>
    <ligand>
        <name>Zn(2+)</name>
        <dbReference type="ChEBI" id="CHEBI:29105"/>
        <label>1</label>
        <note>catalytic</note>
    </ligand>
</feature>
<sequence>MLVTLNEVLPQARAQHYAVGAFDCTEDVMIRAILDTAEQERAPIILMALEHDLKGRGIQYISGMVHAVADAYQIPIVLHLDHAENLDIIRKAIDHGFTSVMFDGSQLPFRENIERSREVVEIAHAHKVAVEAELGFVAGKDIYGTDYPGAGQSLLTEPNEVIEFVAQTGVDALAVSIGTAHGVYVAKPNLDIERLQAIEAVSSVPLVMHGGSGTPEDQVRNAIRNGITKLNVYADSRVAMLQGLKRSAEIQTRNDPLPDALFAPIRESLAQLVAERIRLFGANNRAH</sequence>
<comment type="cofactor">
    <cofactor evidence="2">
        <name>Zn(2+)</name>
        <dbReference type="ChEBI" id="CHEBI:29105"/>
    </cofactor>
    <text evidence="2">Binds 2 Zn(2+) ions per subunit. One is catalytic and the other provides a structural contribution.</text>
</comment>
<dbReference type="InterPro" id="IPR050246">
    <property type="entry name" value="Class_II_FBP_aldolase"/>
</dbReference>
<dbReference type="GO" id="GO:0016832">
    <property type="term" value="F:aldehyde-lyase activity"/>
    <property type="evidence" value="ECO:0007669"/>
    <property type="project" value="InterPro"/>
</dbReference>
<feature type="binding site" evidence="2">
    <location>
        <position position="103"/>
    </location>
    <ligand>
        <name>Zn(2+)</name>
        <dbReference type="ChEBI" id="CHEBI:29105"/>
        <label>2</label>
    </ligand>
</feature>
<dbReference type="AlphaFoldDB" id="A0A0S6VYD9"/>